<dbReference type="InterPro" id="IPR000716">
    <property type="entry name" value="Thyroglobulin_1"/>
</dbReference>
<dbReference type="CDD" id="cd00191">
    <property type="entry name" value="TY"/>
    <property type="match status" value="1"/>
</dbReference>
<comment type="subcellular location">
    <subcellularLocation>
        <location evidence="1">Secreted</location>
    </subcellularLocation>
</comment>
<dbReference type="PROSITE" id="PS00484">
    <property type="entry name" value="THYROGLOBULIN_1_1"/>
    <property type="match status" value="1"/>
</dbReference>
<keyword evidence="3" id="KW-1015">Disulfide bond</keyword>
<dbReference type="InterPro" id="IPR009030">
    <property type="entry name" value="Growth_fac_rcpt_cys_sf"/>
</dbReference>
<dbReference type="STRING" id="7998.ENSIPUP00000003314"/>
<dbReference type="InterPro" id="IPR036857">
    <property type="entry name" value="Thyroglobulin_1_sf"/>
</dbReference>
<evidence type="ECO:0000313" key="8">
    <source>
        <dbReference type="Proteomes" id="UP000221080"/>
    </source>
</evidence>
<dbReference type="PANTHER" id="PTHR11551">
    <property type="entry name" value="INSULIN-LIKE GROWTH FACTOR BINDING PROTEIN"/>
    <property type="match status" value="1"/>
</dbReference>
<evidence type="ECO:0000256" key="3">
    <source>
        <dbReference type="ARBA" id="ARBA00023157"/>
    </source>
</evidence>
<dbReference type="InterPro" id="IPR000867">
    <property type="entry name" value="IGFBP-like"/>
</dbReference>
<dbReference type="Gene3D" id="4.10.800.10">
    <property type="entry name" value="Thyroglobulin type-1"/>
    <property type="match status" value="1"/>
</dbReference>
<dbReference type="GO" id="GO:0031994">
    <property type="term" value="F:insulin-like growth factor I binding"/>
    <property type="evidence" value="ECO:0007669"/>
    <property type="project" value="TreeGrafter"/>
</dbReference>
<reference evidence="8" key="1">
    <citation type="journal article" date="2016" name="Nat. Commun.">
        <title>The channel catfish genome sequence provides insights into the evolution of scale formation in teleosts.</title>
        <authorList>
            <person name="Liu Z."/>
            <person name="Liu S."/>
            <person name="Yao J."/>
            <person name="Bao L."/>
            <person name="Zhang J."/>
            <person name="Li Y."/>
            <person name="Jiang C."/>
            <person name="Sun L."/>
            <person name="Wang R."/>
            <person name="Zhang Y."/>
            <person name="Zhou T."/>
            <person name="Zeng Q."/>
            <person name="Fu Q."/>
            <person name="Gao S."/>
            <person name="Li N."/>
            <person name="Koren S."/>
            <person name="Jiang Y."/>
            <person name="Zimin A."/>
            <person name="Xu P."/>
            <person name="Phillippy A.M."/>
            <person name="Geng X."/>
            <person name="Song L."/>
            <person name="Sun F."/>
            <person name="Li C."/>
            <person name="Wang X."/>
            <person name="Chen A."/>
            <person name="Jin Y."/>
            <person name="Yuan Z."/>
            <person name="Yang Y."/>
            <person name="Tan S."/>
            <person name="Peatman E."/>
            <person name="Lu J."/>
            <person name="Qin Z."/>
            <person name="Dunham R."/>
            <person name="Li Z."/>
            <person name="Sonstegard T."/>
            <person name="Feng J."/>
            <person name="Danzmann R.G."/>
            <person name="Schroeder S."/>
            <person name="Scheffler B."/>
            <person name="Duke M.V."/>
            <person name="Ballard L."/>
            <person name="Kucuktas H."/>
            <person name="Kaltenboeck L."/>
            <person name="Liu H."/>
            <person name="Armbruster J."/>
            <person name="Xie Y."/>
            <person name="Kirby M.L."/>
            <person name="Tian Y."/>
            <person name="Flanagan M.E."/>
            <person name="Mu W."/>
            <person name="Waldbieser G.C."/>
        </authorList>
    </citation>
    <scope>NUCLEOTIDE SEQUENCE [LARGE SCALE GENOMIC DNA]</scope>
    <source>
        <strain evidence="8">SDA103</strain>
    </source>
</reference>
<dbReference type="GO" id="GO:0001968">
    <property type="term" value="F:fibronectin binding"/>
    <property type="evidence" value="ECO:0007669"/>
    <property type="project" value="TreeGrafter"/>
</dbReference>
<feature type="compositionally biased region" description="Polar residues" evidence="6">
    <location>
        <begin position="65"/>
        <end position="77"/>
    </location>
</feature>
<dbReference type="PRINTS" id="PR01976">
    <property type="entry name" value="IGFBPFAMILY"/>
</dbReference>
<dbReference type="GO" id="GO:0043567">
    <property type="term" value="P:regulation of insulin-like growth factor receptor signaling pathway"/>
    <property type="evidence" value="ECO:0007669"/>
    <property type="project" value="TreeGrafter"/>
</dbReference>
<dbReference type="FunFam" id="4.10.40.20:FF:000005">
    <property type="entry name" value="Insulin-like growth factor-binding protein 6"/>
    <property type="match status" value="1"/>
</dbReference>
<evidence type="ECO:0000313" key="9">
    <source>
        <dbReference type="RefSeq" id="XP_017306211.2"/>
    </source>
</evidence>
<name>A0A2D0PLB3_ICTPU</name>
<evidence type="ECO:0000256" key="6">
    <source>
        <dbReference type="SAM" id="MobiDB-lite"/>
    </source>
</evidence>
<dbReference type="PROSITE" id="PS51162">
    <property type="entry name" value="THYROGLOBULIN_1_2"/>
    <property type="match status" value="1"/>
</dbReference>
<dbReference type="KEGG" id="ipu:108255071"/>
<dbReference type="RefSeq" id="XP_017306211.2">
    <property type="nucleotide sequence ID" value="XM_017450722.3"/>
</dbReference>
<dbReference type="GO" id="GO:0031995">
    <property type="term" value="F:insulin-like growth factor II binding"/>
    <property type="evidence" value="ECO:0007669"/>
    <property type="project" value="TreeGrafter"/>
</dbReference>
<dbReference type="SMART" id="SM00211">
    <property type="entry name" value="TY"/>
    <property type="match status" value="1"/>
</dbReference>
<organism evidence="8 9">
    <name type="scientific">Ictalurus punctatus</name>
    <name type="common">Channel catfish</name>
    <name type="synonym">Silurus punctatus</name>
    <dbReference type="NCBI Taxonomy" id="7998"/>
    <lineage>
        <taxon>Eukaryota</taxon>
        <taxon>Metazoa</taxon>
        <taxon>Chordata</taxon>
        <taxon>Craniata</taxon>
        <taxon>Vertebrata</taxon>
        <taxon>Euteleostomi</taxon>
        <taxon>Actinopterygii</taxon>
        <taxon>Neopterygii</taxon>
        <taxon>Teleostei</taxon>
        <taxon>Ostariophysi</taxon>
        <taxon>Siluriformes</taxon>
        <taxon>Ictaluridae</taxon>
        <taxon>Ictalurus</taxon>
    </lineage>
</organism>
<evidence type="ECO:0000256" key="1">
    <source>
        <dbReference type="ARBA" id="ARBA00004613"/>
    </source>
</evidence>
<keyword evidence="8" id="KW-1185">Reference proteome</keyword>
<feature type="domain" description="Thyroglobulin type-1" evidence="7">
    <location>
        <begin position="150"/>
        <end position="223"/>
    </location>
</feature>
<dbReference type="Gene3D" id="4.10.40.20">
    <property type="match status" value="1"/>
</dbReference>
<dbReference type="Pfam" id="PF00086">
    <property type="entry name" value="Thyroglobulin_1"/>
    <property type="match status" value="1"/>
</dbReference>
<keyword evidence="4" id="KW-0340">Growth factor binding</keyword>
<dbReference type="GeneID" id="108255071"/>
<dbReference type="CTD" id="100150352"/>
<sequence>MLEPQTAAQSVIISTPLLLHFRKPPYCSIGRVMAALCDLLTLLITVQLQLSSTSSLSHHTGVRKSGSSGKHQGSASQSLEEGTSVLVLGEACGVYTPACGRGLRCFPSEGDQSPLQSLLQGKGACKSIKVSIQRTTTSGSQAPVTDSLEKGPCRRLLMSLLQKLELTVIQTDRDIYIPNCDKNGFFKRKQCMSSRGMQRGQCWCVDEKGNKLPSRGRDGAITCSA</sequence>
<dbReference type="GO" id="GO:0005615">
    <property type="term" value="C:extracellular space"/>
    <property type="evidence" value="ECO:0007669"/>
    <property type="project" value="TreeGrafter"/>
</dbReference>
<dbReference type="OrthoDB" id="8875634at2759"/>
<dbReference type="SUPFAM" id="SSF57184">
    <property type="entry name" value="Growth factor receptor domain"/>
    <property type="match status" value="1"/>
</dbReference>
<evidence type="ECO:0000259" key="7">
    <source>
        <dbReference type="PROSITE" id="PS51162"/>
    </source>
</evidence>
<reference evidence="9" key="2">
    <citation type="submission" date="2025-08" db="UniProtKB">
        <authorList>
            <consortium name="RefSeq"/>
        </authorList>
    </citation>
    <scope>IDENTIFICATION</scope>
    <source>
        <tissue evidence="9">Blood</tissue>
    </source>
</reference>
<proteinExistence type="predicted"/>
<dbReference type="Proteomes" id="UP000221080">
    <property type="component" value="Chromosome 21"/>
</dbReference>
<keyword evidence="2" id="KW-0964">Secreted</keyword>
<evidence type="ECO:0000256" key="4">
    <source>
        <dbReference type="ARBA" id="ARBA00023183"/>
    </source>
</evidence>
<dbReference type="PANTHER" id="PTHR11551:SF27">
    <property type="entry name" value="INSULIN-LIKE GROWTH FACTOR BINDING PROTEIN 6A PRECURSOR-RELATED"/>
    <property type="match status" value="1"/>
</dbReference>
<evidence type="ECO:0000256" key="2">
    <source>
        <dbReference type="ARBA" id="ARBA00022525"/>
    </source>
</evidence>
<dbReference type="AlphaFoldDB" id="A0A2D0PLB3"/>
<comment type="caution">
    <text evidence="5">Lacks conserved residue(s) required for the propagation of feature annotation.</text>
</comment>
<dbReference type="SUPFAM" id="SSF57610">
    <property type="entry name" value="Thyroglobulin type-1 domain"/>
    <property type="match status" value="1"/>
</dbReference>
<dbReference type="SMART" id="SM00121">
    <property type="entry name" value="IB"/>
    <property type="match status" value="1"/>
</dbReference>
<dbReference type="InterPro" id="IPR022321">
    <property type="entry name" value="IGFBP_1-6_chordata"/>
</dbReference>
<accession>A0A2D0PLB3</accession>
<evidence type="ECO:0000256" key="5">
    <source>
        <dbReference type="PROSITE-ProRule" id="PRU00500"/>
    </source>
</evidence>
<gene>
    <name evidence="9" type="primary">igfbp6a</name>
</gene>
<protein>
    <submittedName>
        <fullName evidence="9">Insulin-like growth factor-binding protein 6a</fullName>
    </submittedName>
</protein>
<feature type="region of interest" description="Disordered" evidence="6">
    <location>
        <begin position="57"/>
        <end position="77"/>
    </location>
</feature>